<evidence type="ECO:0000259" key="8">
    <source>
        <dbReference type="PROSITE" id="PS50104"/>
    </source>
</evidence>
<evidence type="ECO:0000256" key="2">
    <source>
        <dbReference type="ARBA" id="ARBA00009634"/>
    </source>
</evidence>
<protein>
    <recommendedName>
        <fullName evidence="8">TIR domain-containing protein</fullName>
    </recommendedName>
</protein>
<evidence type="ECO:0000256" key="7">
    <source>
        <dbReference type="SAM" id="Phobius"/>
    </source>
</evidence>
<gene>
    <name evidence="9" type="ORF">PR048_029836</name>
</gene>
<dbReference type="InterPro" id="IPR001611">
    <property type="entry name" value="Leu-rich_rpt"/>
</dbReference>
<name>A0ABQ9G797_9NEOP</name>
<evidence type="ECO:0000256" key="5">
    <source>
        <dbReference type="ARBA" id="ARBA00022989"/>
    </source>
</evidence>
<dbReference type="PROSITE" id="PS51450">
    <property type="entry name" value="LRR"/>
    <property type="match status" value="1"/>
</dbReference>
<organism evidence="9 10">
    <name type="scientific">Dryococelus australis</name>
    <dbReference type="NCBI Taxonomy" id="614101"/>
    <lineage>
        <taxon>Eukaryota</taxon>
        <taxon>Metazoa</taxon>
        <taxon>Ecdysozoa</taxon>
        <taxon>Arthropoda</taxon>
        <taxon>Hexapoda</taxon>
        <taxon>Insecta</taxon>
        <taxon>Pterygota</taxon>
        <taxon>Neoptera</taxon>
        <taxon>Polyneoptera</taxon>
        <taxon>Phasmatodea</taxon>
        <taxon>Verophasmatodea</taxon>
        <taxon>Anareolatae</taxon>
        <taxon>Phasmatidae</taxon>
        <taxon>Eurycanthinae</taxon>
        <taxon>Dryococelus</taxon>
    </lineage>
</organism>
<dbReference type="EMBL" id="JARBHB010000014">
    <property type="protein sequence ID" value="KAJ8868320.1"/>
    <property type="molecule type" value="Genomic_DNA"/>
</dbReference>
<evidence type="ECO:0000256" key="3">
    <source>
        <dbReference type="ARBA" id="ARBA00022692"/>
    </source>
</evidence>
<keyword evidence="6 7" id="KW-0472">Membrane</keyword>
<dbReference type="SUPFAM" id="SSF52200">
    <property type="entry name" value="Toll/Interleukin receptor TIR domain"/>
    <property type="match status" value="1"/>
</dbReference>
<sequence length="475" mass="54949">MSHFHQKNFTANLPVIFRKYSTCVLSLQVEEQMKTAFSRKNPFSEEFWESMKGYLHQQLGAELARLHMAFPYDHNNVLFRWLMWMLDQEHVDIYDFRMSSSEYSPNWGSLNDSWVQIMPLLTRLDLSNNGISEIQPDLSFCDFKEFYKNPDLFSEQTNMTHLFLAGNRMGYSPNLNFPRRHKLMTIDLTFNNLTTPLHILDEGTVTNLNLSLNNITDWNNFYPEYPYENISVFGHTENVNLSLNTIPALTVAMGESLEELKTVDLGDNPIDCENCTIPQFKQWLKKYQNNNDSNKVTIKMFNDTVNDFLCTRPLKLKTSLVSNVTFDEEALCKKEEQNLFILIGIPLAAIGSLMILLSILLYAYRYEATYLLHLVKIKRRMKANGSRAGDNYKYDAFVCYSGSDRAWVVGELLPTLENGPEKYRLCLHERDFMLGTFITSNIVGALQDSRNTIVVLTDNFVTSQVLSCLDFKSLH</sequence>
<proteinExistence type="inferred from homology"/>
<dbReference type="InterPro" id="IPR032675">
    <property type="entry name" value="LRR_dom_sf"/>
</dbReference>
<dbReference type="PROSITE" id="PS50104">
    <property type="entry name" value="TIR"/>
    <property type="match status" value="1"/>
</dbReference>
<dbReference type="Pfam" id="PF01582">
    <property type="entry name" value="TIR"/>
    <property type="match status" value="1"/>
</dbReference>
<dbReference type="Gene3D" id="3.80.10.10">
    <property type="entry name" value="Ribonuclease Inhibitor"/>
    <property type="match status" value="1"/>
</dbReference>
<comment type="subcellular location">
    <subcellularLocation>
        <location evidence="1">Membrane</location>
        <topology evidence="1">Single-pass membrane protein</topology>
    </subcellularLocation>
</comment>
<dbReference type="Gene3D" id="3.40.50.10140">
    <property type="entry name" value="Toll/interleukin-1 receptor homology (TIR) domain"/>
    <property type="match status" value="1"/>
</dbReference>
<dbReference type="InterPro" id="IPR035897">
    <property type="entry name" value="Toll_tir_struct_dom_sf"/>
</dbReference>
<dbReference type="InterPro" id="IPR000157">
    <property type="entry name" value="TIR_dom"/>
</dbReference>
<keyword evidence="4" id="KW-0732">Signal</keyword>
<accession>A0ABQ9G797</accession>
<evidence type="ECO:0000256" key="4">
    <source>
        <dbReference type="ARBA" id="ARBA00022729"/>
    </source>
</evidence>
<dbReference type="PANTHER" id="PTHR24365">
    <property type="entry name" value="TOLL-LIKE RECEPTOR"/>
    <property type="match status" value="1"/>
</dbReference>
<keyword evidence="3 7" id="KW-0812">Transmembrane</keyword>
<evidence type="ECO:0000313" key="10">
    <source>
        <dbReference type="Proteomes" id="UP001159363"/>
    </source>
</evidence>
<reference evidence="9 10" key="1">
    <citation type="submission" date="2023-02" db="EMBL/GenBank/DDBJ databases">
        <title>LHISI_Scaffold_Assembly.</title>
        <authorList>
            <person name="Stuart O.P."/>
            <person name="Cleave R."/>
            <person name="Magrath M.J.L."/>
            <person name="Mikheyev A.S."/>
        </authorList>
    </citation>
    <scope>NUCLEOTIDE SEQUENCE [LARGE SCALE GENOMIC DNA]</scope>
    <source>
        <strain evidence="9">Daus_M_001</strain>
        <tissue evidence="9">Leg muscle</tissue>
    </source>
</reference>
<evidence type="ECO:0000256" key="6">
    <source>
        <dbReference type="ARBA" id="ARBA00023136"/>
    </source>
</evidence>
<comment type="caution">
    <text evidence="9">The sequence shown here is derived from an EMBL/GenBank/DDBJ whole genome shotgun (WGS) entry which is preliminary data.</text>
</comment>
<evidence type="ECO:0000313" key="9">
    <source>
        <dbReference type="EMBL" id="KAJ8868320.1"/>
    </source>
</evidence>
<dbReference type="Proteomes" id="UP001159363">
    <property type="component" value="Chromosome 13"/>
</dbReference>
<feature type="domain" description="TIR" evidence="8">
    <location>
        <begin position="392"/>
        <end position="475"/>
    </location>
</feature>
<evidence type="ECO:0000256" key="1">
    <source>
        <dbReference type="ARBA" id="ARBA00004167"/>
    </source>
</evidence>
<dbReference type="PANTHER" id="PTHR24365:SF530">
    <property type="entry name" value="MSTPROX-RELATED"/>
    <property type="match status" value="1"/>
</dbReference>
<keyword evidence="5 7" id="KW-1133">Transmembrane helix</keyword>
<feature type="transmembrane region" description="Helical" evidence="7">
    <location>
        <begin position="339"/>
        <end position="364"/>
    </location>
</feature>
<comment type="similarity">
    <text evidence="2">Belongs to the Toll-like receptor family.</text>
</comment>
<dbReference type="SUPFAM" id="SSF52058">
    <property type="entry name" value="L domain-like"/>
    <property type="match status" value="1"/>
</dbReference>
<keyword evidence="10" id="KW-1185">Reference proteome</keyword>